<dbReference type="SMART" id="SM00355">
    <property type="entry name" value="ZnF_C2H2"/>
    <property type="match status" value="4"/>
</dbReference>
<comment type="subcellular location">
    <subcellularLocation>
        <location evidence="2">Nucleus</location>
    </subcellularLocation>
</comment>
<dbReference type="EMBL" id="HADW01009978">
    <property type="protein sequence ID" value="SBP11378.1"/>
    <property type="molecule type" value="Transcribed_RNA"/>
</dbReference>
<organism evidence="15">
    <name type="scientific">Iconisemion striatum</name>
    <dbReference type="NCBI Taxonomy" id="60296"/>
    <lineage>
        <taxon>Eukaryota</taxon>
        <taxon>Metazoa</taxon>
        <taxon>Chordata</taxon>
        <taxon>Craniata</taxon>
        <taxon>Vertebrata</taxon>
        <taxon>Euteleostomi</taxon>
        <taxon>Actinopterygii</taxon>
        <taxon>Neopterygii</taxon>
        <taxon>Teleostei</taxon>
        <taxon>Neoteleostei</taxon>
        <taxon>Acanthomorphata</taxon>
        <taxon>Ovalentaria</taxon>
        <taxon>Atherinomorphae</taxon>
        <taxon>Cyprinodontiformes</taxon>
        <taxon>Nothobranchiidae</taxon>
        <taxon>Iconisemion</taxon>
    </lineage>
</organism>
<evidence type="ECO:0000259" key="14">
    <source>
        <dbReference type="PROSITE" id="PS50157"/>
    </source>
</evidence>
<evidence type="ECO:0000256" key="8">
    <source>
        <dbReference type="ARBA" id="ARBA00023125"/>
    </source>
</evidence>
<dbReference type="AlphaFoldDB" id="A0A1A7X0A7"/>
<feature type="region of interest" description="Disordered" evidence="12">
    <location>
        <begin position="422"/>
        <end position="443"/>
    </location>
</feature>
<dbReference type="Pfam" id="PF00096">
    <property type="entry name" value="zf-C2H2"/>
    <property type="match status" value="2"/>
</dbReference>
<feature type="domain" description="C2H2-type" evidence="14">
    <location>
        <begin position="487"/>
        <end position="514"/>
    </location>
</feature>
<evidence type="ECO:0000256" key="9">
    <source>
        <dbReference type="ARBA" id="ARBA00023163"/>
    </source>
</evidence>
<dbReference type="InterPro" id="IPR011333">
    <property type="entry name" value="SKP1/BTB/POZ_sf"/>
</dbReference>
<dbReference type="Gene3D" id="3.30.160.60">
    <property type="entry name" value="Classic Zinc Finger"/>
    <property type="match status" value="3"/>
</dbReference>
<keyword evidence="4" id="KW-0677">Repeat</keyword>
<dbReference type="SMART" id="SM00225">
    <property type="entry name" value="BTB"/>
    <property type="match status" value="1"/>
</dbReference>
<evidence type="ECO:0000256" key="3">
    <source>
        <dbReference type="ARBA" id="ARBA00022723"/>
    </source>
</evidence>
<keyword evidence="9" id="KW-0804">Transcription</keyword>
<dbReference type="GO" id="GO:0000981">
    <property type="term" value="F:DNA-binding transcription factor activity, RNA polymerase II-specific"/>
    <property type="evidence" value="ECO:0007669"/>
    <property type="project" value="TreeGrafter"/>
</dbReference>
<dbReference type="Pfam" id="PF00651">
    <property type="entry name" value="BTB"/>
    <property type="match status" value="1"/>
</dbReference>
<keyword evidence="8" id="KW-0238">DNA-binding</keyword>
<dbReference type="GO" id="GO:0008270">
    <property type="term" value="F:zinc ion binding"/>
    <property type="evidence" value="ECO:0007669"/>
    <property type="project" value="UniProtKB-KW"/>
</dbReference>
<feature type="compositionally biased region" description="Basic and acidic residues" evidence="12">
    <location>
        <begin position="577"/>
        <end position="593"/>
    </location>
</feature>
<dbReference type="PANTHER" id="PTHR46105:SF29">
    <property type="entry name" value="ZINC FINGER AND BTB DOMAIN CONTAINING 12"/>
    <property type="match status" value="1"/>
</dbReference>
<sequence>MEMVLFRLPGHGDVTLKHMNLLRSRQHFCDITIVASNNQTFKGHKVVLAACSPFLRDQFLLNPSRRLHVSMLYSSSVVCDLLLSCYTGFLQFNPEEIVNYLTAASYFQMEHIVERCRGALEKYVQLKDLSPTKVSAAAAVAFQMFISFELKLFQLDFLYLFVCFIPPQLAEEECQTRPVVISGNVHSVASPPPSRPSPMQQHSPTVFSVEDNSEASAQGSTQPHDGSPVLEDNFIKVNASDEEDEVRQEDYNPFRMCVSEEEQANRARGAENGVSFDVPGDVCFPEMGGLVIAADGREYDLNSAEDLSFGGLSAEGLRAIRRRLYDPKIGRGRGRGRGRGFKRRRWALSPEKRLPSIAHHQDLWFLAAGGLGANLGLDYSQEELKAAGSLVSAEFPRLDLSLSNTHGEKLSPVAANSMNPFSLEDSGAGEGSSGLTAVEGNEGEDESVAVVESTSSASGPVICEHCGLTFPSAHSLAVHSRSTHLLYICPCCGKHFHHATNLTRHMAVHRGAGKAHQCPLCYKTFTQKSTLIDHMNLHSGERPHHCAYCHARFAHKPALRRHLKEQHGKTTGQNSLHEQEERERARGVVEPVREEDLECRVTEQVS</sequence>
<evidence type="ECO:0000256" key="2">
    <source>
        <dbReference type="ARBA" id="ARBA00004123"/>
    </source>
</evidence>
<keyword evidence="7" id="KW-0805">Transcription regulation</keyword>
<feature type="domain" description="C2H2-type" evidence="14">
    <location>
        <begin position="461"/>
        <end position="484"/>
    </location>
</feature>
<evidence type="ECO:0000259" key="13">
    <source>
        <dbReference type="PROSITE" id="PS50097"/>
    </source>
</evidence>
<evidence type="ECO:0000256" key="12">
    <source>
        <dbReference type="SAM" id="MobiDB-lite"/>
    </source>
</evidence>
<dbReference type="GO" id="GO:0000978">
    <property type="term" value="F:RNA polymerase II cis-regulatory region sequence-specific DNA binding"/>
    <property type="evidence" value="ECO:0007669"/>
    <property type="project" value="TreeGrafter"/>
</dbReference>
<evidence type="ECO:0000256" key="6">
    <source>
        <dbReference type="ARBA" id="ARBA00022833"/>
    </source>
</evidence>
<keyword evidence="6" id="KW-0862">Zinc</keyword>
<dbReference type="PROSITE" id="PS50157">
    <property type="entry name" value="ZINC_FINGER_C2H2_2"/>
    <property type="match status" value="4"/>
</dbReference>
<proteinExistence type="predicted"/>
<evidence type="ECO:0000256" key="4">
    <source>
        <dbReference type="ARBA" id="ARBA00022737"/>
    </source>
</evidence>
<dbReference type="PROSITE" id="PS50097">
    <property type="entry name" value="BTB"/>
    <property type="match status" value="1"/>
</dbReference>
<dbReference type="PROSITE" id="PS00028">
    <property type="entry name" value="ZINC_FINGER_C2H2_1"/>
    <property type="match status" value="3"/>
</dbReference>
<dbReference type="InterPro" id="IPR036236">
    <property type="entry name" value="Znf_C2H2_sf"/>
</dbReference>
<keyword evidence="3" id="KW-0479">Metal-binding</keyword>
<evidence type="ECO:0000256" key="7">
    <source>
        <dbReference type="ARBA" id="ARBA00023015"/>
    </source>
</evidence>
<evidence type="ECO:0000313" key="15">
    <source>
        <dbReference type="EMBL" id="SBP11378.1"/>
    </source>
</evidence>
<feature type="region of interest" description="Disordered" evidence="12">
    <location>
        <begin position="185"/>
        <end position="231"/>
    </location>
</feature>
<dbReference type="PANTHER" id="PTHR46105">
    <property type="entry name" value="AGAP004733-PA"/>
    <property type="match status" value="1"/>
</dbReference>
<evidence type="ECO:0000256" key="11">
    <source>
        <dbReference type="PROSITE-ProRule" id="PRU00042"/>
    </source>
</evidence>
<name>A0A1A7X0A7_9TELE</name>
<feature type="domain" description="C2H2-type" evidence="14">
    <location>
        <begin position="516"/>
        <end position="543"/>
    </location>
</feature>
<protein>
    <submittedName>
        <fullName evidence="15">Zinc finger and BTB domain containing 12, tandem duplicate 2</fullName>
    </submittedName>
</protein>
<feature type="compositionally biased region" description="Polar residues" evidence="12">
    <location>
        <begin position="214"/>
        <end position="224"/>
    </location>
</feature>
<reference evidence="15" key="1">
    <citation type="submission" date="2016-05" db="EMBL/GenBank/DDBJ databases">
        <authorList>
            <person name="Lavstsen T."/>
            <person name="Jespersen J.S."/>
        </authorList>
    </citation>
    <scope>NUCLEOTIDE SEQUENCE</scope>
    <source>
        <tissue evidence="15">Brain</tissue>
    </source>
</reference>
<dbReference type="Gene3D" id="3.30.710.10">
    <property type="entry name" value="Potassium Channel Kv1.1, Chain A"/>
    <property type="match status" value="1"/>
</dbReference>
<evidence type="ECO:0000256" key="10">
    <source>
        <dbReference type="ARBA" id="ARBA00023242"/>
    </source>
</evidence>
<dbReference type="SUPFAM" id="SSF57667">
    <property type="entry name" value="beta-beta-alpha zinc fingers"/>
    <property type="match status" value="2"/>
</dbReference>
<evidence type="ECO:0000256" key="5">
    <source>
        <dbReference type="ARBA" id="ARBA00022771"/>
    </source>
</evidence>
<dbReference type="InterPro" id="IPR050457">
    <property type="entry name" value="ZnFinger_BTB_dom_contain"/>
</dbReference>
<evidence type="ECO:0000256" key="1">
    <source>
        <dbReference type="ARBA" id="ARBA00003767"/>
    </source>
</evidence>
<feature type="region of interest" description="Disordered" evidence="12">
    <location>
        <begin position="562"/>
        <end position="593"/>
    </location>
</feature>
<dbReference type="InterPro" id="IPR000210">
    <property type="entry name" value="BTB/POZ_dom"/>
</dbReference>
<comment type="function">
    <text evidence="1">May be involved in transcriptional regulation.</text>
</comment>
<dbReference type="FunFam" id="3.30.160.60:FF:000100">
    <property type="entry name" value="Zinc finger 45-like"/>
    <property type="match status" value="1"/>
</dbReference>
<feature type="domain" description="BTB" evidence="13">
    <location>
        <begin position="29"/>
        <end position="94"/>
    </location>
</feature>
<reference evidence="15" key="2">
    <citation type="submission" date="2016-06" db="EMBL/GenBank/DDBJ databases">
        <title>The genome of a short-lived fish provides insights into sex chromosome evolution and the genetic control of aging.</title>
        <authorList>
            <person name="Reichwald K."/>
            <person name="Felder M."/>
            <person name="Petzold A."/>
            <person name="Koch P."/>
            <person name="Groth M."/>
            <person name="Platzer M."/>
        </authorList>
    </citation>
    <scope>NUCLEOTIDE SEQUENCE</scope>
    <source>
        <tissue evidence="15">Brain</tissue>
    </source>
</reference>
<dbReference type="SUPFAM" id="SSF54695">
    <property type="entry name" value="POZ domain"/>
    <property type="match status" value="1"/>
</dbReference>
<gene>
    <name evidence="15" type="primary">ZBTB12.2</name>
</gene>
<keyword evidence="5 11" id="KW-0863">Zinc-finger</keyword>
<feature type="domain" description="C2H2-type" evidence="14">
    <location>
        <begin position="544"/>
        <end position="567"/>
    </location>
</feature>
<accession>A0A1A7X0A7</accession>
<dbReference type="InterPro" id="IPR013087">
    <property type="entry name" value="Znf_C2H2_type"/>
</dbReference>
<keyword evidence="10" id="KW-0539">Nucleus</keyword>